<dbReference type="GO" id="GO:0000155">
    <property type="term" value="F:phosphorelay sensor kinase activity"/>
    <property type="evidence" value="ECO:0007669"/>
    <property type="project" value="InterPro"/>
</dbReference>
<keyword evidence="5" id="KW-0418">Kinase</keyword>
<comment type="caution">
    <text evidence="5">The sequence shown here is derived from an EMBL/GenBank/DDBJ whole genome shotgun (WGS) entry which is preliminary data.</text>
</comment>
<feature type="transmembrane region" description="Helical" evidence="3">
    <location>
        <begin position="120"/>
        <end position="137"/>
    </location>
</feature>
<keyword evidence="5" id="KW-0808">Transferase</keyword>
<evidence type="ECO:0000313" key="6">
    <source>
        <dbReference type="Proteomes" id="UP000268007"/>
    </source>
</evidence>
<dbReference type="Proteomes" id="UP000268007">
    <property type="component" value="Unassembled WGS sequence"/>
</dbReference>
<dbReference type="PANTHER" id="PTHR34220">
    <property type="entry name" value="SENSOR HISTIDINE KINASE YPDA"/>
    <property type="match status" value="1"/>
</dbReference>
<reference evidence="5 6" key="1">
    <citation type="submission" date="2018-10" db="EMBL/GenBank/DDBJ databases">
        <title>Genomic Encyclopedia of Archaeal and Bacterial Type Strains, Phase II (KMG-II): from individual species to whole genera.</title>
        <authorList>
            <person name="Goeker M."/>
        </authorList>
    </citation>
    <scope>NUCLEOTIDE SEQUENCE [LARGE SCALE GENOMIC DNA]</scope>
    <source>
        <strain evidence="5 6">DSM 18602</strain>
    </source>
</reference>
<keyword evidence="3" id="KW-1133">Transmembrane helix</keyword>
<dbReference type="InterPro" id="IPR036890">
    <property type="entry name" value="HATPase_C_sf"/>
</dbReference>
<protein>
    <submittedName>
        <fullName evidence="5">Histidine kinase</fullName>
    </submittedName>
</protein>
<gene>
    <name evidence="5" type="ORF">BDD43_0669</name>
</gene>
<evidence type="ECO:0000256" key="2">
    <source>
        <dbReference type="SAM" id="MobiDB-lite"/>
    </source>
</evidence>
<name>A0A495IWY6_9SPHI</name>
<evidence type="ECO:0000313" key="5">
    <source>
        <dbReference type="EMBL" id="RKR80548.1"/>
    </source>
</evidence>
<feature type="coiled-coil region" evidence="1">
    <location>
        <begin position="147"/>
        <end position="181"/>
    </location>
</feature>
<dbReference type="GO" id="GO:0016020">
    <property type="term" value="C:membrane"/>
    <property type="evidence" value="ECO:0007669"/>
    <property type="project" value="InterPro"/>
</dbReference>
<proteinExistence type="predicted"/>
<keyword evidence="6" id="KW-1185">Reference proteome</keyword>
<dbReference type="EMBL" id="RBKU01000001">
    <property type="protein sequence ID" value="RKR80548.1"/>
    <property type="molecule type" value="Genomic_DNA"/>
</dbReference>
<evidence type="ECO:0000256" key="1">
    <source>
        <dbReference type="SAM" id="Coils"/>
    </source>
</evidence>
<keyword evidence="1" id="KW-0175">Coiled coil</keyword>
<dbReference type="OrthoDB" id="9792992at2"/>
<feature type="transmembrane region" description="Helical" evidence="3">
    <location>
        <begin position="12"/>
        <end position="37"/>
    </location>
</feature>
<dbReference type="Pfam" id="PF06580">
    <property type="entry name" value="His_kinase"/>
    <property type="match status" value="1"/>
</dbReference>
<feature type="transmembrane region" description="Helical" evidence="3">
    <location>
        <begin position="43"/>
        <end position="62"/>
    </location>
</feature>
<dbReference type="PANTHER" id="PTHR34220:SF7">
    <property type="entry name" value="SENSOR HISTIDINE KINASE YPDA"/>
    <property type="match status" value="1"/>
</dbReference>
<feature type="region of interest" description="Disordered" evidence="2">
    <location>
        <begin position="369"/>
        <end position="388"/>
    </location>
</feature>
<dbReference type="Gene3D" id="3.30.565.10">
    <property type="entry name" value="Histidine kinase-like ATPase, C-terminal domain"/>
    <property type="match status" value="1"/>
</dbReference>
<feature type="transmembrane region" description="Helical" evidence="3">
    <location>
        <begin position="74"/>
        <end position="94"/>
    </location>
</feature>
<dbReference type="AlphaFoldDB" id="A0A495IWY6"/>
<dbReference type="RefSeq" id="WP_121196323.1">
    <property type="nucleotide sequence ID" value="NZ_RBKU01000001.1"/>
</dbReference>
<dbReference type="InterPro" id="IPR050640">
    <property type="entry name" value="Bact_2-comp_sensor_kinase"/>
</dbReference>
<accession>A0A495IWY6</accession>
<evidence type="ECO:0000256" key="3">
    <source>
        <dbReference type="SAM" id="Phobius"/>
    </source>
</evidence>
<feature type="domain" description="Signal transduction histidine kinase internal region" evidence="4">
    <location>
        <begin position="172"/>
        <end position="249"/>
    </location>
</feature>
<dbReference type="InterPro" id="IPR010559">
    <property type="entry name" value="Sig_transdc_His_kin_internal"/>
</dbReference>
<organism evidence="5 6">
    <name type="scientific">Mucilaginibacter gracilis</name>
    <dbReference type="NCBI Taxonomy" id="423350"/>
    <lineage>
        <taxon>Bacteria</taxon>
        <taxon>Pseudomonadati</taxon>
        <taxon>Bacteroidota</taxon>
        <taxon>Sphingobacteriia</taxon>
        <taxon>Sphingobacteriales</taxon>
        <taxon>Sphingobacteriaceae</taxon>
        <taxon>Mucilaginibacter</taxon>
    </lineage>
</organism>
<keyword evidence="3" id="KW-0812">Transmembrane</keyword>
<evidence type="ECO:0000259" key="4">
    <source>
        <dbReference type="Pfam" id="PF06580"/>
    </source>
</evidence>
<sequence length="388" mass="45950">MKWIFFNWFNKYRIHLLVWALFIFYETVVIGIVFKVFGHPMTYTMHYIAILLLFYLHADYALPWSLKEKRQAFWRLPFVLSVEVSIFILTSFLIDRFLINSGIMQSKEPLELTSLYSLRVLYRCVYFWGFSTGYYFLKTYNKEKRKTNELEQQHLKEIIKNQKAEQELTKAQNAFLKAQINPHFLFNTLDFIYHNIDVSSPVAADAVIILTDMMRYAVDADKMGDFIRLEDEIEQAENLLYLSQMRKNHALGFRINYNEEVREIHLIPLVLLTLVENILKHGNLNDPEHEALINLYLEDQSFHLVTDNLIDHEPLKLKTGYHSGLKNIEKRLRHAYGNDVRFHYRTDNNNHFKLQLSIPLAHLKVHDGQPKPLQGIDTTQPREHADES</sequence>
<keyword evidence="3" id="KW-0472">Membrane</keyword>